<dbReference type="Pfam" id="PF25019">
    <property type="entry name" value="LRR_R13L1-DRL21"/>
    <property type="match status" value="1"/>
</dbReference>
<evidence type="ECO:0000256" key="3">
    <source>
        <dbReference type="ARBA" id="ARBA00022821"/>
    </source>
</evidence>
<feature type="domain" description="Disease resistance protein winged helix" evidence="5">
    <location>
        <begin position="521"/>
        <end position="586"/>
    </location>
</feature>
<dbReference type="PRINTS" id="PR00364">
    <property type="entry name" value="DISEASERSIST"/>
</dbReference>
<dbReference type="PANTHER" id="PTHR36766:SF70">
    <property type="entry name" value="DISEASE RESISTANCE PROTEIN RGA4"/>
    <property type="match status" value="1"/>
</dbReference>
<evidence type="ECO:0000259" key="4">
    <source>
        <dbReference type="Pfam" id="PF00931"/>
    </source>
</evidence>
<dbReference type="InterPro" id="IPR058922">
    <property type="entry name" value="WHD_DRP"/>
</dbReference>
<dbReference type="GO" id="GO:0043531">
    <property type="term" value="F:ADP binding"/>
    <property type="evidence" value="ECO:0007669"/>
    <property type="project" value="InterPro"/>
</dbReference>
<feature type="domain" description="R13L1/DRL21-like LRR repeat region" evidence="6">
    <location>
        <begin position="756"/>
        <end position="884"/>
    </location>
</feature>
<evidence type="ECO:0000256" key="2">
    <source>
        <dbReference type="ARBA" id="ARBA00022737"/>
    </source>
</evidence>
<dbReference type="GO" id="GO:0006952">
    <property type="term" value="P:defense response"/>
    <property type="evidence" value="ECO:0007669"/>
    <property type="project" value="UniProtKB-KW"/>
</dbReference>
<dbReference type="InterPro" id="IPR042197">
    <property type="entry name" value="Apaf_helical"/>
</dbReference>
<dbReference type="Gene3D" id="1.10.10.10">
    <property type="entry name" value="Winged helix-like DNA-binding domain superfamily/Winged helix DNA-binding domain"/>
    <property type="match status" value="1"/>
</dbReference>
<reference evidence="7" key="1">
    <citation type="submission" date="2015-06" db="UniProtKB">
        <authorList>
            <consortium name="EnsemblPlants"/>
        </authorList>
    </citation>
    <scope>IDENTIFICATION</scope>
</reference>
<feature type="domain" description="NB-ARC" evidence="4">
    <location>
        <begin position="263"/>
        <end position="427"/>
    </location>
</feature>
<dbReference type="EnsemblPlants" id="EMT12475">
    <property type="protein sequence ID" value="EMT12475"/>
    <property type="gene ID" value="F775_09834"/>
</dbReference>
<dbReference type="InterPro" id="IPR056789">
    <property type="entry name" value="LRR_R13L1-DRL21"/>
</dbReference>
<accession>M8BFH6</accession>
<dbReference type="InterPro" id="IPR032675">
    <property type="entry name" value="LRR_dom_sf"/>
</dbReference>
<dbReference type="Pfam" id="PF00931">
    <property type="entry name" value="NB-ARC"/>
    <property type="match status" value="1"/>
</dbReference>
<dbReference type="InterPro" id="IPR002182">
    <property type="entry name" value="NB-ARC"/>
</dbReference>
<dbReference type="AlphaFoldDB" id="M8BFH6"/>
<dbReference type="Gene3D" id="3.40.50.300">
    <property type="entry name" value="P-loop containing nucleotide triphosphate hydrolases"/>
    <property type="match status" value="1"/>
</dbReference>
<dbReference type="Gene3D" id="1.10.8.430">
    <property type="entry name" value="Helical domain of apoptotic protease-activating factors"/>
    <property type="match status" value="1"/>
</dbReference>
<dbReference type="Pfam" id="PF23559">
    <property type="entry name" value="WHD_DRP"/>
    <property type="match status" value="1"/>
</dbReference>
<dbReference type="InterPro" id="IPR027417">
    <property type="entry name" value="P-loop_NTPase"/>
</dbReference>
<keyword evidence="1" id="KW-0433">Leucine-rich repeat</keyword>
<evidence type="ECO:0000313" key="7">
    <source>
        <dbReference type="EnsemblPlants" id="EMT12475"/>
    </source>
</evidence>
<dbReference type="ExpressionAtlas" id="M8BFH6">
    <property type="expression patterns" value="baseline"/>
</dbReference>
<evidence type="ECO:0000259" key="6">
    <source>
        <dbReference type="Pfam" id="PF25019"/>
    </source>
</evidence>
<dbReference type="InterPro" id="IPR036388">
    <property type="entry name" value="WH-like_DNA-bd_sf"/>
</dbReference>
<protein>
    <submittedName>
        <fullName evidence="7">Putative disease resistance RPP13-like protein 1</fullName>
    </submittedName>
</protein>
<dbReference type="Gene3D" id="3.80.10.10">
    <property type="entry name" value="Ribonuclease Inhibitor"/>
    <property type="match status" value="2"/>
</dbReference>
<sequence length="1179" mass="131873">MANIANAIATELSCVVKDFPIPYLELPLTFRKCHASVLFPLVDRLIKKLATWKASLLSRTGPLTLVRHVLTAMPVHILLAMALNPTILKKSPRWLETSFGMAARTPSTAATSLAGPSSPVAASRCAISTIRALPYVLVGYGYKLHAQIALGATFSSQATRRRVSLWIRDIHGAMSPAAAIEYVDLWRRIQRVQLCAEPDKIIAVHRTEKKLNTNIEKLGKKVLAILQRGREQDLIQMDWQRHDWISKFSGSPSTNSGSLGNLEQEKMELIDILTDSQSSSTVVAIVGCCGIGKTRLARKVYDDCYTRNVFNTTIWVDGSKDSTGAGLLSAVIRAAGGKPGAEEQSREKIMDMLAVILEEKKFLLVLDDISSHHNQESFLEDRSFVKHGSRILITTRDQSVAAGGNLEQKNKEWPFQDCWTLLCASAGLDKEHDKENLREIAITIIQRCNKVPLTIKIIGGVLATKDPTHAEWKQVNESELWSLDLEDIPGGMKKLSGPVYMAYSNLPYRLKLCFLYCLQLPEGFVISQHVVTQMWIAEGFIIEEENDCDPQDIADRFYRELVLTNLLEPEIGSADMTRCTVHGCVRSVLQLIIKHRWFGKNKWASSIEEAGNLTRFRTVICKNPLADRGLDKVFMGRRYLRVLDLTGTGIRHIPGSIALLHHLRLLNLSLTQIMELPESIESLRNLQFLLLRCCNGLHSLPEGISKLHNLQCLDLEGSAPQLVLPSLVDLKQLTTLRGFIVNHKEVTEKDVSGWPLEDLEHMNSLRSLQILKIDRVVQFTRAQEAALEMKSHLTQLDLCGSTSDMHLHVPAAEARRLHGVLNSLCPPGCLESLKIASYHGRLFPDWLPQLPSLQRLVLADCKFCESLPCLGQLPQLKFLTITGCSKLCTIQRGRYTGPAFLKLEHLHVDDMDKLESWTGFQAGDFPSLIKFHLDSCPNIESLPACLEYSKQLTSMKVVAAGSLIVIGNLPMLKELIVQDSKTLTIVSNLPSLEVLMVIGCSGLQDVKGLRCVKHLRIVDRELTRLPDWLTGHASVLQTLTVFGTEELLGMLVPSGKDWPAIRDIEKVYGNLTDGSPFFTYTKKMGDFQAFGEQRDLVVRSVVDHQLEGWSSHFMARSFISRISMHNTIKWYLIPLLATALVLLLSMVEEIKVIGVFLVFFAIIACFWCLYFFSICKASN</sequence>
<dbReference type="SUPFAM" id="SSF52058">
    <property type="entry name" value="L domain-like"/>
    <property type="match status" value="1"/>
</dbReference>
<dbReference type="SUPFAM" id="SSF52540">
    <property type="entry name" value="P-loop containing nucleoside triphosphate hydrolases"/>
    <property type="match status" value="1"/>
</dbReference>
<name>M8BFH6_AEGTA</name>
<keyword evidence="3" id="KW-0611">Plant defense</keyword>
<evidence type="ECO:0000259" key="5">
    <source>
        <dbReference type="Pfam" id="PF23559"/>
    </source>
</evidence>
<proteinExistence type="predicted"/>
<dbReference type="PANTHER" id="PTHR36766">
    <property type="entry name" value="PLANT BROAD-SPECTRUM MILDEW RESISTANCE PROTEIN RPW8"/>
    <property type="match status" value="1"/>
</dbReference>
<organism evidence="7">
    <name type="scientific">Aegilops tauschii</name>
    <name type="common">Tausch's goatgrass</name>
    <name type="synonym">Aegilops squarrosa</name>
    <dbReference type="NCBI Taxonomy" id="37682"/>
    <lineage>
        <taxon>Eukaryota</taxon>
        <taxon>Viridiplantae</taxon>
        <taxon>Streptophyta</taxon>
        <taxon>Embryophyta</taxon>
        <taxon>Tracheophyta</taxon>
        <taxon>Spermatophyta</taxon>
        <taxon>Magnoliopsida</taxon>
        <taxon>Liliopsida</taxon>
        <taxon>Poales</taxon>
        <taxon>Poaceae</taxon>
        <taxon>BOP clade</taxon>
        <taxon>Pooideae</taxon>
        <taxon>Triticodae</taxon>
        <taxon>Triticeae</taxon>
        <taxon>Triticinae</taxon>
        <taxon>Aegilops</taxon>
    </lineage>
</organism>
<evidence type="ECO:0000256" key="1">
    <source>
        <dbReference type="ARBA" id="ARBA00022614"/>
    </source>
</evidence>
<keyword evidence="2" id="KW-0677">Repeat</keyword>